<dbReference type="InterPro" id="IPR012337">
    <property type="entry name" value="RNaseH-like_sf"/>
</dbReference>
<dbReference type="GO" id="GO:0004803">
    <property type="term" value="F:transposase activity"/>
    <property type="evidence" value="ECO:0007669"/>
    <property type="project" value="InterPro"/>
</dbReference>
<accession>A0A1Q8QC70</accession>
<evidence type="ECO:0000256" key="2">
    <source>
        <dbReference type="ARBA" id="ARBA00022578"/>
    </source>
</evidence>
<dbReference type="GO" id="GO:0006313">
    <property type="term" value="P:DNA transposition"/>
    <property type="evidence" value="ECO:0007669"/>
    <property type="project" value="InterPro"/>
</dbReference>
<evidence type="ECO:0000256" key="1">
    <source>
        <dbReference type="ARBA" id="ARBA00010075"/>
    </source>
</evidence>
<feature type="domain" description="Transposase IS4-like" evidence="5">
    <location>
        <begin position="125"/>
        <end position="334"/>
    </location>
</feature>
<dbReference type="InterPro" id="IPR047952">
    <property type="entry name" value="Transpos_IS4"/>
</dbReference>
<reference evidence="6 7" key="1">
    <citation type="submission" date="2016-09" db="EMBL/GenBank/DDBJ databases">
        <title>Complete genome of Desulfosporosinus sp. OL.</title>
        <authorList>
            <person name="Mardanov A."/>
            <person name="Beletsky A."/>
            <person name="Panova A."/>
            <person name="Karnachuk O."/>
            <person name="Ravin N."/>
        </authorList>
    </citation>
    <scope>NUCLEOTIDE SEQUENCE [LARGE SCALE GENOMIC DNA]</scope>
    <source>
        <strain evidence="6 7">OL</strain>
    </source>
</reference>
<dbReference type="Pfam" id="PF01609">
    <property type="entry name" value="DDE_Tnp_1"/>
    <property type="match status" value="1"/>
</dbReference>
<keyword evidence="2" id="KW-0815">Transposition</keyword>
<dbReference type="EMBL" id="MLBF01000148">
    <property type="protein sequence ID" value="OLN24934.1"/>
    <property type="molecule type" value="Genomic_DNA"/>
</dbReference>
<evidence type="ECO:0000256" key="4">
    <source>
        <dbReference type="ARBA" id="ARBA00023172"/>
    </source>
</evidence>
<proteinExistence type="inferred from homology"/>
<sequence length="411" mass="47998">MQDKNTTESTFFQLVEPILTQNLWHRISKTVESVDQYVKKLKTVQLVQLVMNAEMKQYTSLKEISNSLNNDAFAKALHLESISTSQISRRFREMSTDIAGIIHKEIVQTLGLRLGYNTLRQSLGRLYLIDASTITLCLSQYLWADFRKTKGGVKLHQRIRFDGDPIPDAATITVARKSDKSQLEFLIVEDEDALNVFDRGYLHYKQFDYYCGKGIRFVTRLKNNACVEVLRELEIDEESVIEEDLIVRLGKGKSRMEHDLRLVITKDSEGKAVMILTNDFDIMAEEIGVIYRYRWQIELFFKWIKQHLTIKHLFGKSQAAVVNQLFIALITYCLMMLIKYKAAYQGSLLDIQRLLRECLYEPFTSFMQKLHRKGPPTKGRQRQDWERVYEETMNRVFSGEMDDLIRSTEIL</sequence>
<evidence type="ECO:0000259" key="5">
    <source>
        <dbReference type="Pfam" id="PF01609"/>
    </source>
</evidence>
<keyword evidence="7" id="KW-1185">Reference proteome</keyword>
<dbReference type="PANTHER" id="PTHR33258:SF1">
    <property type="entry name" value="TRANSPOSASE INSL FOR INSERTION SEQUENCE ELEMENT IS186A-RELATED"/>
    <property type="match status" value="1"/>
</dbReference>
<keyword evidence="4" id="KW-0233">DNA recombination</keyword>
<protein>
    <submittedName>
        <fullName evidence="6">Mobile element protein</fullName>
    </submittedName>
</protein>
<dbReference type="Proteomes" id="UP000186102">
    <property type="component" value="Unassembled WGS sequence"/>
</dbReference>
<evidence type="ECO:0000256" key="3">
    <source>
        <dbReference type="ARBA" id="ARBA00023125"/>
    </source>
</evidence>
<comment type="caution">
    <text evidence="6">The sequence shown here is derived from an EMBL/GenBank/DDBJ whole genome shotgun (WGS) entry which is preliminary data.</text>
</comment>
<organism evidence="6 7">
    <name type="scientific">Desulfosporosinus metallidurans</name>
    <dbReference type="NCBI Taxonomy" id="1888891"/>
    <lineage>
        <taxon>Bacteria</taxon>
        <taxon>Bacillati</taxon>
        <taxon>Bacillota</taxon>
        <taxon>Clostridia</taxon>
        <taxon>Eubacteriales</taxon>
        <taxon>Desulfitobacteriaceae</taxon>
        <taxon>Desulfosporosinus</taxon>
    </lineage>
</organism>
<dbReference type="InterPro" id="IPR002559">
    <property type="entry name" value="Transposase_11"/>
</dbReference>
<comment type="similarity">
    <text evidence="1">Belongs to the transposase 11 family.</text>
</comment>
<dbReference type="SUPFAM" id="SSF53098">
    <property type="entry name" value="Ribonuclease H-like"/>
    <property type="match status" value="1"/>
</dbReference>
<evidence type="ECO:0000313" key="7">
    <source>
        <dbReference type="Proteomes" id="UP000186102"/>
    </source>
</evidence>
<dbReference type="RefSeq" id="WP_075367591.1">
    <property type="nucleotide sequence ID" value="NZ_MLBF01000148.1"/>
</dbReference>
<dbReference type="GO" id="GO:0003677">
    <property type="term" value="F:DNA binding"/>
    <property type="evidence" value="ECO:0007669"/>
    <property type="project" value="UniProtKB-KW"/>
</dbReference>
<name>A0A1Q8QC70_9FIRM</name>
<dbReference type="STRING" id="1888891.DSOL_5391"/>
<evidence type="ECO:0000313" key="6">
    <source>
        <dbReference type="EMBL" id="OLN24934.1"/>
    </source>
</evidence>
<dbReference type="PANTHER" id="PTHR33258">
    <property type="entry name" value="TRANSPOSASE INSL FOR INSERTION SEQUENCE ELEMENT IS186A-RELATED"/>
    <property type="match status" value="1"/>
</dbReference>
<dbReference type="AlphaFoldDB" id="A0A1Q8QC70"/>
<dbReference type="NCBIfam" id="NF033592">
    <property type="entry name" value="transpos_IS4_1"/>
    <property type="match status" value="1"/>
</dbReference>
<keyword evidence="3" id="KW-0238">DNA-binding</keyword>
<gene>
    <name evidence="6" type="ORF">DSOL_5391</name>
</gene>
<dbReference type="OrthoDB" id="29496at2"/>